<dbReference type="PANTHER" id="PTHR42867:SF1">
    <property type="entry name" value="MEMBRANE PROTEIN-RELATED"/>
    <property type="match status" value="1"/>
</dbReference>
<gene>
    <name evidence="2" type="ORF">SK069_07420</name>
</gene>
<keyword evidence="1" id="KW-0472">Membrane</keyword>
<dbReference type="Proteomes" id="UP001277761">
    <property type="component" value="Unassembled WGS sequence"/>
</dbReference>
<name>A0ABU4VKX5_9ACTN</name>
<accession>A0ABU4VKX5</accession>
<reference evidence="2 3" key="1">
    <citation type="submission" date="2023-11" db="EMBL/GenBank/DDBJ databases">
        <authorList>
            <person name="Xu M."/>
            <person name="Jiang T."/>
        </authorList>
    </citation>
    <scope>NUCLEOTIDE SEQUENCE [LARGE SCALE GENOMIC DNA]</scope>
    <source>
        <strain evidence="2 3">SD</strain>
    </source>
</reference>
<dbReference type="RefSeq" id="WP_319953565.1">
    <property type="nucleotide sequence ID" value="NZ_JAXAVX010000002.1"/>
</dbReference>
<feature type="transmembrane region" description="Helical" evidence="1">
    <location>
        <begin position="259"/>
        <end position="278"/>
    </location>
</feature>
<sequence>MSARGPFDQEVPARALDADREVDVSYGAQRDAPVGGQAVVEGVMMRGVRHWAVAVRHPHPDQLVDGRLPAGEPALGGIGVQVAPFRSVLARKRWLRLPVLRGSVALVESLRIGFRALRLAAESQAPEDDQPTKRDWTVAVLGGVLLAVGLFVLTPVGLTSLIKDELGSGVAFWMVEAVVSTTIFVGYLALISRLPDLRRVFQYHGAEHQTIACYEAGLPLTPENASRFSRLHPRCGTSFMLIVMLVAVAVYSPLGLLDWWQMMLVRLAGLPLIVGLSFEAIKYAGRHRGNALVRVIMWPGLQLQRMTTRVPDAHQLAVAIAALQAVLDREDPRDASDAELAGIEVAA</sequence>
<feature type="transmembrane region" description="Helical" evidence="1">
    <location>
        <begin position="170"/>
        <end position="190"/>
    </location>
</feature>
<keyword evidence="3" id="KW-1185">Reference proteome</keyword>
<dbReference type="Pfam" id="PF07136">
    <property type="entry name" value="DUF1385"/>
    <property type="match status" value="1"/>
</dbReference>
<evidence type="ECO:0000256" key="1">
    <source>
        <dbReference type="SAM" id="Phobius"/>
    </source>
</evidence>
<comment type="caution">
    <text evidence="2">The sequence shown here is derived from an EMBL/GenBank/DDBJ whole genome shotgun (WGS) entry which is preliminary data.</text>
</comment>
<feature type="transmembrane region" description="Helical" evidence="1">
    <location>
        <begin position="235"/>
        <end position="253"/>
    </location>
</feature>
<evidence type="ECO:0000313" key="2">
    <source>
        <dbReference type="EMBL" id="MDX8151415.1"/>
    </source>
</evidence>
<dbReference type="EMBL" id="JAXAVX010000002">
    <property type="protein sequence ID" value="MDX8151415.1"/>
    <property type="molecule type" value="Genomic_DNA"/>
</dbReference>
<organism evidence="2 3">
    <name type="scientific">Patulibacter brassicae</name>
    <dbReference type="NCBI Taxonomy" id="1705717"/>
    <lineage>
        <taxon>Bacteria</taxon>
        <taxon>Bacillati</taxon>
        <taxon>Actinomycetota</taxon>
        <taxon>Thermoleophilia</taxon>
        <taxon>Solirubrobacterales</taxon>
        <taxon>Patulibacteraceae</taxon>
        <taxon>Patulibacter</taxon>
    </lineage>
</organism>
<proteinExistence type="predicted"/>
<evidence type="ECO:0000313" key="3">
    <source>
        <dbReference type="Proteomes" id="UP001277761"/>
    </source>
</evidence>
<keyword evidence="1" id="KW-0812">Transmembrane</keyword>
<feature type="transmembrane region" description="Helical" evidence="1">
    <location>
        <begin position="136"/>
        <end position="158"/>
    </location>
</feature>
<protein>
    <submittedName>
        <fullName evidence="2">DUF1385 domain-containing protein</fullName>
    </submittedName>
</protein>
<keyword evidence="1" id="KW-1133">Transmembrane helix</keyword>
<dbReference type="InterPro" id="IPR010787">
    <property type="entry name" value="DUF1385"/>
</dbReference>
<dbReference type="PANTHER" id="PTHR42867">
    <property type="entry name" value="MEMBRANE PROTEIN-RELATED"/>
    <property type="match status" value="1"/>
</dbReference>